<protein>
    <submittedName>
        <fullName evidence="3">Amidohydrolase</fullName>
        <ecNumber evidence="3">3.5.-.-</ecNumber>
    </submittedName>
</protein>
<dbReference type="SUPFAM" id="SSF51338">
    <property type="entry name" value="Composite domain of metallo-dependent hydrolases"/>
    <property type="match status" value="1"/>
</dbReference>
<feature type="signal peptide" evidence="1">
    <location>
        <begin position="1"/>
        <end position="19"/>
    </location>
</feature>
<evidence type="ECO:0000259" key="2">
    <source>
        <dbReference type="Pfam" id="PF07969"/>
    </source>
</evidence>
<keyword evidence="1" id="KW-0732">Signal</keyword>
<dbReference type="PROSITE" id="PS51318">
    <property type="entry name" value="TAT"/>
    <property type="match status" value="1"/>
</dbReference>
<dbReference type="Gene3D" id="3.10.310.70">
    <property type="match status" value="1"/>
</dbReference>
<dbReference type="InterPro" id="IPR032466">
    <property type="entry name" value="Metal_Hydrolase"/>
</dbReference>
<dbReference type="InterPro" id="IPR013108">
    <property type="entry name" value="Amidohydro_3"/>
</dbReference>
<dbReference type="EC" id="3.5.-.-" evidence="3"/>
<dbReference type="InterPro" id="IPR033932">
    <property type="entry name" value="YtcJ-like"/>
</dbReference>
<name>A0ABW0BQ81_9ACTN</name>
<dbReference type="EMBL" id="JBHSKD010000028">
    <property type="protein sequence ID" value="MFC5179464.1"/>
    <property type="molecule type" value="Genomic_DNA"/>
</dbReference>
<dbReference type="InterPro" id="IPR006311">
    <property type="entry name" value="TAT_signal"/>
</dbReference>
<dbReference type="PANTHER" id="PTHR22642">
    <property type="entry name" value="IMIDAZOLONEPROPIONASE"/>
    <property type="match status" value="1"/>
</dbReference>
<keyword evidence="3" id="KW-0378">Hydrolase</keyword>
<accession>A0ABW0BQ81</accession>
<dbReference type="GO" id="GO:0016787">
    <property type="term" value="F:hydrolase activity"/>
    <property type="evidence" value="ECO:0007669"/>
    <property type="project" value="UniProtKB-KW"/>
</dbReference>
<proteinExistence type="predicted"/>
<organism evidence="3 4">
    <name type="scientific">Nocardioides taihuensis</name>
    <dbReference type="NCBI Taxonomy" id="1835606"/>
    <lineage>
        <taxon>Bacteria</taxon>
        <taxon>Bacillati</taxon>
        <taxon>Actinomycetota</taxon>
        <taxon>Actinomycetes</taxon>
        <taxon>Propionibacteriales</taxon>
        <taxon>Nocardioidaceae</taxon>
        <taxon>Nocardioides</taxon>
    </lineage>
</organism>
<reference evidence="4" key="1">
    <citation type="journal article" date="2019" name="Int. J. Syst. Evol. Microbiol.">
        <title>The Global Catalogue of Microorganisms (GCM) 10K type strain sequencing project: providing services to taxonomists for standard genome sequencing and annotation.</title>
        <authorList>
            <consortium name="The Broad Institute Genomics Platform"/>
            <consortium name="The Broad Institute Genome Sequencing Center for Infectious Disease"/>
            <person name="Wu L."/>
            <person name="Ma J."/>
        </authorList>
    </citation>
    <scope>NUCLEOTIDE SEQUENCE [LARGE SCALE GENOMIC DNA]</scope>
    <source>
        <strain evidence="4">DFY41</strain>
    </source>
</reference>
<dbReference type="CDD" id="cd01300">
    <property type="entry name" value="YtcJ_like"/>
    <property type="match status" value="1"/>
</dbReference>
<dbReference type="Proteomes" id="UP001596087">
    <property type="component" value="Unassembled WGS sequence"/>
</dbReference>
<feature type="domain" description="Amidohydrolase 3" evidence="2">
    <location>
        <begin position="89"/>
        <end position="594"/>
    </location>
</feature>
<evidence type="ECO:0000313" key="3">
    <source>
        <dbReference type="EMBL" id="MFC5179464.1"/>
    </source>
</evidence>
<sequence length="633" mass="66763">MTQLTRRHLLGAAATGAAATTLTTATGTAARASSGPGSTQAATVIKNARVWTGTGGIAEAVAIGEDGRIMGVGTSRAMGRYVGNRTVVLSAAGRTVISGIHDGHVHPTAVVQYLIYPTLDDAQLTLAEMQSALNGFLASPSTVYRGDWLFVLGWNPVACPVDALPAVKQYLDELTNPSDRPIILRGSDGHNSFVNSRALEIAGIDRNTPDPAGGVIVRDSSGEPTGVLVDTAQDLVMAKIPSLSAEEQLPWFGAISGYMASMGITSFQDAYVTPAELDLYALAGAQGLLRQRAQAMLLLPEEYFDDPAGGLAWAEGLASAYAGTPWLSIRTIKIFLDGVMEYPAQTAALIDPYLDADGTPTSNRGNLYVDTATLSRIITVFDRAGWQVHMHAIGDRAVRTGLDGVAAARAANHGSAVRHTIAHLQLIDPADYGRFATLGVIPDFQLQWACSDYWTNEALHPYIGDDRYARLYPARSVWNAGGALAGGSDWPVDPLAPWNQVATAVDRIGLGGLPSSGAGGTGLPLNPDQALPLDASLAMHTRGSAHQMYQEAVTGTVVVGKDADLQILDVDATVVPMRKLALANVVRTFRAGETTWDKTGPDSQTTPAKRKHIERAALAAAKADNGCGCTRRH</sequence>
<comment type="caution">
    <text evidence="3">The sequence shown here is derived from an EMBL/GenBank/DDBJ whole genome shotgun (WGS) entry which is preliminary data.</text>
</comment>
<gene>
    <name evidence="3" type="ORF">ACFPGP_22505</name>
</gene>
<dbReference type="SUPFAM" id="SSF51556">
    <property type="entry name" value="Metallo-dependent hydrolases"/>
    <property type="match status" value="1"/>
</dbReference>
<dbReference type="InterPro" id="IPR011059">
    <property type="entry name" value="Metal-dep_hydrolase_composite"/>
</dbReference>
<keyword evidence="4" id="KW-1185">Reference proteome</keyword>
<dbReference type="RefSeq" id="WP_378593667.1">
    <property type="nucleotide sequence ID" value="NZ_JBHSKD010000028.1"/>
</dbReference>
<dbReference type="PANTHER" id="PTHR22642:SF2">
    <property type="entry name" value="PROTEIN LONG AFTER FAR-RED 3"/>
    <property type="match status" value="1"/>
</dbReference>
<dbReference type="Gene3D" id="2.30.40.10">
    <property type="entry name" value="Urease, subunit C, domain 1"/>
    <property type="match status" value="1"/>
</dbReference>
<feature type="chain" id="PRO_5046753024" evidence="1">
    <location>
        <begin position="20"/>
        <end position="633"/>
    </location>
</feature>
<evidence type="ECO:0000313" key="4">
    <source>
        <dbReference type="Proteomes" id="UP001596087"/>
    </source>
</evidence>
<dbReference type="Gene3D" id="3.20.20.140">
    <property type="entry name" value="Metal-dependent hydrolases"/>
    <property type="match status" value="1"/>
</dbReference>
<dbReference type="Pfam" id="PF07969">
    <property type="entry name" value="Amidohydro_3"/>
    <property type="match status" value="1"/>
</dbReference>
<evidence type="ECO:0000256" key="1">
    <source>
        <dbReference type="SAM" id="SignalP"/>
    </source>
</evidence>